<gene>
    <name evidence="12" type="ORF">EV644_14031</name>
</gene>
<protein>
    <submittedName>
        <fullName evidence="12">ABC-type lipoprotein export system ATPase subunit</fullName>
    </submittedName>
</protein>
<keyword evidence="5" id="KW-0067">ATP-binding</keyword>
<dbReference type="Proteomes" id="UP000295818">
    <property type="component" value="Unassembled WGS sequence"/>
</dbReference>
<dbReference type="PROSITE" id="PS50893">
    <property type="entry name" value="ABC_TRANSPORTER_2"/>
    <property type="match status" value="1"/>
</dbReference>
<sequence length="713" mass="74010">MSFESPHTTQPSPHAPQNQSQSQPFHPRHPQTQPLPGHPQQPNPQGFPQQGTVLSGRALVKYYGEVVGLAGVDVSVQAGEALAVMGPSGNGKTTLLHVLAGILTPDQGEVWLGGERVDQLGDAARTVLRRRRLGFVFQDNQLLAEVPADENVALPLMVDGVSRREAVGRARNMLAQVGLSAEVSRRPGELSGGQAQRVAIARALVGEPQAVFADETGIISDAGLSSPDELIVIRGVAKNSPGVAPSDHPRYLDTWRGNAMDSRMAMLLALVAFGIALVLFPLLSLVGQAAGVAAKRREHRLAALRLAGATRSQVLWLSAVEQAVLGFLGAIAGLIGYIVLSPLIARIPLGGGRWYLHDLTPSWWVALIVRVAVPVLSVISALIGLGRVSITPLGVVRGQTRKSTSALRLGLLVIGPIMLAVLGTGGAVLPLVIGIGMAALAVRVVGPWAVQVVGKFLARTAKGPVVLLAGRRLADDPKGAFRPVAALVLSGFVTGFLALFMPYGLSQDGKDVSFQLFTNQGQTAVVAEDARKRLSEAGFKGEVTTGDQTVNISVSTTERERLRTVLYDVVPSQVPLTDAERDKQDAGVFQDMRLGVALLLGLVFVTGAASTAAGAVGTALDQAAPAKALRRSGVPLQVIERSARLAAVVPVVAVGLPVVGFGALCGLALSGGQVITQGSSGVILLLGQVVVGLVLVAVAGAAGAPVLRKASVG</sequence>
<dbReference type="InterPro" id="IPR003838">
    <property type="entry name" value="ABC3_permease_C"/>
</dbReference>
<feature type="transmembrane region" description="Helical" evidence="10">
    <location>
        <begin position="596"/>
        <end position="624"/>
    </location>
</feature>
<dbReference type="InterPro" id="IPR003439">
    <property type="entry name" value="ABC_transporter-like_ATP-bd"/>
</dbReference>
<evidence type="ECO:0000256" key="5">
    <source>
        <dbReference type="ARBA" id="ARBA00022840"/>
    </source>
</evidence>
<keyword evidence="2" id="KW-1003">Cell membrane</keyword>
<comment type="caution">
    <text evidence="12">The sequence shown here is derived from an EMBL/GenBank/DDBJ whole genome shotgun (WGS) entry which is preliminary data.</text>
</comment>
<dbReference type="EMBL" id="SLWM01000040">
    <property type="protein sequence ID" value="TCO09475.1"/>
    <property type="molecule type" value="Genomic_DNA"/>
</dbReference>
<evidence type="ECO:0000313" key="13">
    <source>
        <dbReference type="Proteomes" id="UP000295818"/>
    </source>
</evidence>
<feature type="transmembrane region" description="Helical" evidence="10">
    <location>
        <begin position="266"/>
        <end position="293"/>
    </location>
</feature>
<evidence type="ECO:0000259" key="11">
    <source>
        <dbReference type="PROSITE" id="PS50893"/>
    </source>
</evidence>
<feature type="transmembrane region" description="Helical" evidence="10">
    <location>
        <begin position="314"/>
        <end position="340"/>
    </location>
</feature>
<dbReference type="SUPFAM" id="SSF52540">
    <property type="entry name" value="P-loop containing nucleoside triphosphate hydrolases"/>
    <property type="match status" value="1"/>
</dbReference>
<evidence type="ECO:0000256" key="2">
    <source>
        <dbReference type="ARBA" id="ARBA00022475"/>
    </source>
</evidence>
<evidence type="ECO:0000256" key="10">
    <source>
        <dbReference type="SAM" id="Phobius"/>
    </source>
</evidence>
<feature type="compositionally biased region" description="Polar residues" evidence="9">
    <location>
        <begin position="1"/>
        <end position="24"/>
    </location>
</feature>
<comment type="similarity">
    <text evidence="8">Belongs to the ABC transporter superfamily. Macrolide exporter (TC 3.A.1.122) family.</text>
</comment>
<comment type="subcellular location">
    <subcellularLocation>
        <location evidence="1">Cell inner membrane</location>
        <topology evidence="1">Multi-pass membrane protein</topology>
    </subcellularLocation>
</comment>
<proteinExistence type="inferred from homology"/>
<dbReference type="Pfam" id="PF00005">
    <property type="entry name" value="ABC_tran"/>
    <property type="match status" value="1"/>
</dbReference>
<dbReference type="RefSeq" id="WP_241999423.1">
    <property type="nucleotide sequence ID" value="NZ_SLWM01000040.1"/>
</dbReference>
<accession>A0ABY2B6R3</accession>
<feature type="transmembrane region" description="Helical" evidence="10">
    <location>
        <begin position="645"/>
        <end position="669"/>
    </location>
</feature>
<feature type="region of interest" description="Disordered" evidence="9">
    <location>
        <begin position="1"/>
        <end position="51"/>
    </location>
</feature>
<feature type="transmembrane region" description="Helical" evidence="10">
    <location>
        <begin position="479"/>
        <end position="501"/>
    </location>
</feature>
<dbReference type="SMART" id="SM00382">
    <property type="entry name" value="AAA"/>
    <property type="match status" value="1"/>
</dbReference>
<dbReference type="PROSITE" id="PS00211">
    <property type="entry name" value="ABC_TRANSPORTER_1"/>
    <property type="match status" value="1"/>
</dbReference>
<name>A0ABY2B6R3_9ACTN</name>
<evidence type="ECO:0000256" key="4">
    <source>
        <dbReference type="ARBA" id="ARBA00022741"/>
    </source>
</evidence>
<feature type="transmembrane region" description="Helical" evidence="10">
    <location>
        <begin position="363"/>
        <end position="385"/>
    </location>
</feature>
<organism evidence="12 13">
    <name type="scientific">Kribbella orskensis</name>
    <dbReference type="NCBI Taxonomy" id="2512216"/>
    <lineage>
        <taxon>Bacteria</taxon>
        <taxon>Bacillati</taxon>
        <taxon>Actinomycetota</taxon>
        <taxon>Actinomycetes</taxon>
        <taxon>Propionibacteriales</taxon>
        <taxon>Kribbellaceae</taxon>
        <taxon>Kribbella</taxon>
    </lineage>
</organism>
<dbReference type="PANTHER" id="PTHR24220:SF689">
    <property type="entry name" value="LIPOPROTEIN-RELEASING SYSTEM ATP-BINDING PROTEIN LOLD"/>
    <property type="match status" value="1"/>
</dbReference>
<reference evidence="12 13" key="1">
    <citation type="journal article" date="2015" name="Stand. Genomic Sci.">
        <title>Genomic Encyclopedia of Bacterial and Archaeal Type Strains, Phase III: the genomes of soil and plant-associated and newly described type strains.</title>
        <authorList>
            <person name="Whitman W.B."/>
            <person name="Woyke T."/>
            <person name="Klenk H.P."/>
            <person name="Zhou Y."/>
            <person name="Lilburn T.G."/>
            <person name="Beck B.J."/>
            <person name="De Vos P."/>
            <person name="Vandamme P."/>
            <person name="Eisen J.A."/>
            <person name="Garrity G."/>
            <person name="Hugenholtz P."/>
            <person name="Kyrpides N.C."/>
        </authorList>
    </citation>
    <scope>NUCLEOTIDE SEQUENCE [LARGE SCALE GENOMIC DNA]</scope>
    <source>
        <strain evidence="12 13">VKM Ac-2538</strain>
    </source>
</reference>
<dbReference type="InterPro" id="IPR017871">
    <property type="entry name" value="ABC_transporter-like_CS"/>
</dbReference>
<dbReference type="InterPro" id="IPR027417">
    <property type="entry name" value="P-loop_NTPase"/>
</dbReference>
<keyword evidence="12" id="KW-0449">Lipoprotein</keyword>
<keyword evidence="3 10" id="KW-0812">Transmembrane</keyword>
<evidence type="ECO:0000256" key="8">
    <source>
        <dbReference type="ARBA" id="ARBA00038388"/>
    </source>
</evidence>
<dbReference type="PANTHER" id="PTHR24220">
    <property type="entry name" value="IMPORT ATP-BINDING PROTEIN"/>
    <property type="match status" value="1"/>
</dbReference>
<dbReference type="Pfam" id="PF02687">
    <property type="entry name" value="FtsX"/>
    <property type="match status" value="1"/>
</dbReference>
<keyword evidence="4" id="KW-0547">Nucleotide-binding</keyword>
<feature type="transmembrane region" description="Helical" evidence="10">
    <location>
        <begin position="406"/>
        <end position="429"/>
    </location>
</feature>
<feature type="transmembrane region" description="Helical" evidence="10">
    <location>
        <begin position="681"/>
        <end position="707"/>
    </location>
</feature>
<evidence type="ECO:0000256" key="6">
    <source>
        <dbReference type="ARBA" id="ARBA00022989"/>
    </source>
</evidence>
<evidence type="ECO:0000256" key="9">
    <source>
        <dbReference type="SAM" id="MobiDB-lite"/>
    </source>
</evidence>
<evidence type="ECO:0000256" key="3">
    <source>
        <dbReference type="ARBA" id="ARBA00022692"/>
    </source>
</evidence>
<evidence type="ECO:0000256" key="1">
    <source>
        <dbReference type="ARBA" id="ARBA00004429"/>
    </source>
</evidence>
<evidence type="ECO:0000313" key="12">
    <source>
        <dbReference type="EMBL" id="TCO09475.1"/>
    </source>
</evidence>
<evidence type="ECO:0000256" key="7">
    <source>
        <dbReference type="ARBA" id="ARBA00023136"/>
    </source>
</evidence>
<dbReference type="Gene3D" id="3.40.50.300">
    <property type="entry name" value="P-loop containing nucleotide triphosphate hydrolases"/>
    <property type="match status" value="1"/>
</dbReference>
<dbReference type="InterPro" id="IPR003593">
    <property type="entry name" value="AAA+_ATPase"/>
</dbReference>
<dbReference type="InterPro" id="IPR015854">
    <property type="entry name" value="ABC_transpr_LolD-like"/>
</dbReference>
<feature type="domain" description="ABC transporter" evidence="11">
    <location>
        <begin position="54"/>
        <end position="305"/>
    </location>
</feature>
<keyword evidence="7 10" id="KW-0472">Membrane</keyword>
<keyword evidence="13" id="KW-1185">Reference proteome</keyword>
<keyword evidence="6 10" id="KW-1133">Transmembrane helix</keyword>